<gene>
    <name evidence="1" type="ORF">G7Y82_02415</name>
</gene>
<dbReference type="RefSeq" id="WP_168146389.1">
    <property type="nucleotide sequence ID" value="NZ_JAAVXB010000001.1"/>
</dbReference>
<sequence length="196" mass="21710">MQAPLRNVIAEEAARIVCSESLIDYHAAKLKALHRLGLPSRHTSLPDNGQVDAAVIDYLRLFGGAAYTQRLARMRQLAPRLMRSLAAFEPRLTGGAVSGAVTVAHHLQLHVFAEQSELLDMFLLDRGIDFDIDERRYKYPGGREEQVPLLRFSTDGVGVDLAVFMTDDLRRTPISPMTGLPYARLNLDEAIALASN</sequence>
<organism evidence="1 2">
    <name type="scientific">Solimonas marina</name>
    <dbReference type="NCBI Taxonomy" id="2714601"/>
    <lineage>
        <taxon>Bacteria</taxon>
        <taxon>Pseudomonadati</taxon>
        <taxon>Pseudomonadota</taxon>
        <taxon>Gammaproteobacteria</taxon>
        <taxon>Nevskiales</taxon>
        <taxon>Nevskiaceae</taxon>
        <taxon>Solimonas</taxon>
    </lineage>
</organism>
<keyword evidence="2" id="KW-1185">Reference proteome</keyword>
<reference evidence="1" key="1">
    <citation type="submission" date="2020-03" db="EMBL/GenBank/DDBJ databases">
        <title>Solimonas marina sp. nov., isolated from deep seawater of the Pacific Ocean.</title>
        <authorList>
            <person name="Liu X."/>
            <person name="Lai Q."/>
            <person name="Sun F."/>
            <person name="Gai Y."/>
            <person name="Li G."/>
            <person name="Shao Z."/>
        </authorList>
    </citation>
    <scope>NUCLEOTIDE SEQUENCE</scope>
    <source>
        <strain evidence="1">C16B3</strain>
    </source>
</reference>
<evidence type="ECO:0000313" key="1">
    <source>
        <dbReference type="EMBL" id="NKF21154.1"/>
    </source>
</evidence>
<protein>
    <submittedName>
        <fullName evidence="1">Uncharacterized protein</fullName>
    </submittedName>
</protein>
<dbReference type="Proteomes" id="UP000653472">
    <property type="component" value="Unassembled WGS sequence"/>
</dbReference>
<dbReference type="EMBL" id="JAAVXB010000001">
    <property type="protein sequence ID" value="NKF21154.1"/>
    <property type="molecule type" value="Genomic_DNA"/>
</dbReference>
<evidence type="ECO:0000313" key="2">
    <source>
        <dbReference type="Proteomes" id="UP000653472"/>
    </source>
</evidence>
<dbReference type="AlphaFoldDB" id="A0A969W7Z4"/>
<name>A0A969W7Z4_9GAMM</name>
<comment type="caution">
    <text evidence="1">The sequence shown here is derived from an EMBL/GenBank/DDBJ whole genome shotgun (WGS) entry which is preliminary data.</text>
</comment>
<accession>A0A969W7Z4</accession>
<proteinExistence type="predicted"/>